<dbReference type="Pfam" id="PF00335">
    <property type="entry name" value="Tetraspanin"/>
    <property type="match status" value="1"/>
</dbReference>
<dbReference type="GO" id="GO:0016020">
    <property type="term" value="C:membrane"/>
    <property type="evidence" value="ECO:0007669"/>
    <property type="project" value="UniProtKB-SubCell"/>
</dbReference>
<organism evidence="10 11">
    <name type="scientific">Hucho hucho</name>
    <name type="common">huchen</name>
    <dbReference type="NCBI Taxonomy" id="62062"/>
    <lineage>
        <taxon>Eukaryota</taxon>
        <taxon>Metazoa</taxon>
        <taxon>Chordata</taxon>
        <taxon>Craniata</taxon>
        <taxon>Vertebrata</taxon>
        <taxon>Euteleostomi</taxon>
        <taxon>Actinopterygii</taxon>
        <taxon>Neopterygii</taxon>
        <taxon>Teleostei</taxon>
        <taxon>Protacanthopterygii</taxon>
        <taxon>Salmoniformes</taxon>
        <taxon>Salmonidae</taxon>
        <taxon>Salmoninae</taxon>
        <taxon>Hucho</taxon>
    </lineage>
</organism>
<evidence type="ECO:0000313" key="11">
    <source>
        <dbReference type="Proteomes" id="UP000314982"/>
    </source>
</evidence>
<dbReference type="PANTHER" id="PTHR15273:SF8">
    <property type="entry name" value="CERBERUS"/>
    <property type="match status" value="1"/>
</dbReference>
<dbReference type="PRINTS" id="PR00259">
    <property type="entry name" value="TMFOUR"/>
</dbReference>
<dbReference type="Ensembl" id="ENSHHUT00000074803.1">
    <property type="protein sequence ID" value="ENSHHUP00000072404.1"/>
    <property type="gene ID" value="ENSHHUG00000042505.1"/>
</dbReference>
<evidence type="ECO:0000256" key="2">
    <source>
        <dbReference type="ARBA" id="ARBA00006840"/>
    </source>
</evidence>
<keyword evidence="5 8" id="KW-1133">Transmembrane helix</keyword>
<dbReference type="SUPFAM" id="SSF48652">
    <property type="entry name" value="Tetraspanin"/>
    <property type="match status" value="1"/>
</dbReference>
<keyword evidence="6 8" id="KW-0472">Membrane</keyword>
<evidence type="ECO:0000256" key="1">
    <source>
        <dbReference type="ARBA" id="ARBA00004141"/>
    </source>
</evidence>
<evidence type="ECO:0000259" key="9">
    <source>
        <dbReference type="SMART" id="SM00041"/>
    </source>
</evidence>
<keyword evidence="7" id="KW-1015">Disulfide bond</keyword>
<comment type="subcellular location">
    <subcellularLocation>
        <location evidence="1">Membrane</location>
        <topology evidence="1">Multi-pass membrane protein</topology>
    </subcellularLocation>
</comment>
<evidence type="ECO:0000256" key="5">
    <source>
        <dbReference type="ARBA" id="ARBA00022989"/>
    </source>
</evidence>
<dbReference type="InterPro" id="IPR018499">
    <property type="entry name" value="Tetraspanin/Peripherin"/>
</dbReference>
<dbReference type="GO" id="GO:0032926">
    <property type="term" value="P:negative regulation of activin receptor signaling pathway"/>
    <property type="evidence" value="ECO:0007669"/>
    <property type="project" value="UniProtKB-ARBA"/>
</dbReference>
<evidence type="ECO:0000256" key="6">
    <source>
        <dbReference type="ARBA" id="ARBA00023136"/>
    </source>
</evidence>
<dbReference type="InterPro" id="IPR018503">
    <property type="entry name" value="Tetraspanin_CS"/>
</dbReference>
<feature type="domain" description="CTCK" evidence="9">
    <location>
        <begin position="251"/>
        <end position="339"/>
    </location>
</feature>
<accession>A0A4W5QJ12</accession>
<reference evidence="10" key="3">
    <citation type="submission" date="2025-09" db="UniProtKB">
        <authorList>
            <consortium name="Ensembl"/>
        </authorList>
    </citation>
    <scope>IDENTIFICATION</scope>
</reference>
<dbReference type="GO" id="GO:0005576">
    <property type="term" value="C:extracellular region"/>
    <property type="evidence" value="ECO:0007669"/>
    <property type="project" value="UniProtKB-SubCell"/>
</dbReference>
<dbReference type="InterPro" id="IPR029034">
    <property type="entry name" value="Cystine-knot_cytokine"/>
</dbReference>
<dbReference type="InterPro" id="IPR008952">
    <property type="entry name" value="Tetraspanin_EC2_sf"/>
</dbReference>
<dbReference type="GO" id="GO:0061371">
    <property type="term" value="P:determination of heart left/right asymmetry"/>
    <property type="evidence" value="ECO:0007669"/>
    <property type="project" value="TreeGrafter"/>
</dbReference>
<keyword evidence="11" id="KW-1185">Reference proteome</keyword>
<dbReference type="Proteomes" id="UP000314982">
    <property type="component" value="Unassembled WGS sequence"/>
</dbReference>
<dbReference type="SMART" id="SM00041">
    <property type="entry name" value="CT"/>
    <property type="match status" value="1"/>
</dbReference>
<dbReference type="PANTHER" id="PTHR15273">
    <property type="entry name" value="DAN DOMAIN FAMILY MEMBER 5"/>
    <property type="match status" value="1"/>
</dbReference>
<dbReference type="AlphaFoldDB" id="A0A4W5QJ12"/>
<proteinExistence type="inferred from homology"/>
<feature type="transmembrane region" description="Helical" evidence="8">
    <location>
        <begin position="82"/>
        <end position="106"/>
    </location>
</feature>
<dbReference type="Gene3D" id="1.10.1450.10">
    <property type="entry name" value="Tetraspanin"/>
    <property type="match status" value="1"/>
</dbReference>
<evidence type="ECO:0000256" key="4">
    <source>
        <dbReference type="ARBA" id="ARBA00022692"/>
    </source>
</evidence>
<sequence length="353" mass="38704">MRKMLTCMYGFHRLNQPVHDITAQSAMSRLHHLYGLLRYLMMLLSGIVFVSGLVLFGLGVWIRYGAATFVQVMGSFSAQLVTISYVCMCLGAILSLLGFIGCYGAWSENRCLIMLYFFIVSMMFAAEVTGVIFILVYKDLVEVTIRGASKDSLQMSYMGPTAADPISTAWNTIMVHYKCCGFDNSTADFKNSVFSANSGLLYPKTCCVDLTSTACDGLDTTQGLIHPKSCITKLINVIQDQSVIFGSTASGICVMERIMSEGCDTVMVHNKLCFGQCSSLFVPSGWESARLTDAGGHRRAPCSRCAPSKAHTVTVPLRCGMEVREKRVMVVEECKCETGREEGNIEGVASMHL</sequence>
<feature type="transmembrane region" description="Helical" evidence="8">
    <location>
        <begin position="36"/>
        <end position="62"/>
    </location>
</feature>
<protein>
    <submittedName>
        <fullName evidence="10">DAN domain family, member 5</fullName>
    </submittedName>
</protein>
<feature type="transmembrane region" description="Helical" evidence="8">
    <location>
        <begin position="113"/>
        <end position="137"/>
    </location>
</feature>
<evidence type="ECO:0000313" key="10">
    <source>
        <dbReference type="Ensembl" id="ENSHHUP00000072404.1"/>
    </source>
</evidence>
<dbReference type="InterPro" id="IPR006207">
    <property type="entry name" value="Cys_knot_C"/>
</dbReference>
<dbReference type="PROSITE" id="PS00421">
    <property type="entry name" value="TM4_1"/>
    <property type="match status" value="1"/>
</dbReference>
<dbReference type="GeneTree" id="ENSGT00530000063926"/>
<evidence type="ECO:0000256" key="3">
    <source>
        <dbReference type="ARBA" id="ARBA00007872"/>
    </source>
</evidence>
<name>A0A4W5QJ12_9TELE</name>
<evidence type="ECO:0000256" key="7">
    <source>
        <dbReference type="ARBA" id="ARBA00023157"/>
    </source>
</evidence>
<dbReference type="InterPro" id="IPR016860">
    <property type="entry name" value="Cerberus"/>
</dbReference>
<reference evidence="11" key="1">
    <citation type="submission" date="2018-06" db="EMBL/GenBank/DDBJ databases">
        <title>Genome assembly of Danube salmon.</title>
        <authorList>
            <person name="Macqueen D.J."/>
            <person name="Gundappa M.K."/>
        </authorList>
    </citation>
    <scope>NUCLEOTIDE SEQUENCE [LARGE SCALE GENOMIC DNA]</scope>
</reference>
<dbReference type="Gene3D" id="2.10.90.10">
    <property type="entry name" value="Cystine-knot cytokines"/>
    <property type="match status" value="1"/>
</dbReference>
<evidence type="ECO:0000256" key="8">
    <source>
        <dbReference type="SAM" id="Phobius"/>
    </source>
</evidence>
<comment type="similarity">
    <text evidence="2">Belongs to the tetraspanin (TM4SF) family.</text>
</comment>
<keyword evidence="4 8" id="KW-0812">Transmembrane</keyword>
<reference evidence="10" key="2">
    <citation type="submission" date="2025-08" db="UniProtKB">
        <authorList>
            <consortium name="Ensembl"/>
        </authorList>
    </citation>
    <scope>IDENTIFICATION</scope>
</reference>
<comment type="similarity">
    <text evidence="3">Belongs to the DAN family.</text>
</comment>